<dbReference type="PROSITE" id="PS51257">
    <property type="entry name" value="PROKAR_LIPOPROTEIN"/>
    <property type="match status" value="1"/>
</dbReference>
<proteinExistence type="predicted"/>
<evidence type="ECO:0000259" key="1">
    <source>
        <dbReference type="Pfam" id="PF11827"/>
    </source>
</evidence>
<dbReference type="Pfam" id="PF11827">
    <property type="entry name" value="DUF3347"/>
    <property type="match status" value="1"/>
</dbReference>
<feature type="domain" description="DUF3347" evidence="1">
    <location>
        <begin position="54"/>
        <end position="142"/>
    </location>
</feature>
<dbReference type="RefSeq" id="WP_026811827.1">
    <property type="nucleotide sequence ID" value="NZ_BMWP01000003.1"/>
</dbReference>
<dbReference type="InterPro" id="IPR021782">
    <property type="entry name" value="DUF3347"/>
</dbReference>
<accession>A0A918IP65</accession>
<organism evidence="2 3">
    <name type="scientific">Arenibacter certesii</name>
    <dbReference type="NCBI Taxonomy" id="228955"/>
    <lineage>
        <taxon>Bacteria</taxon>
        <taxon>Pseudomonadati</taxon>
        <taxon>Bacteroidota</taxon>
        <taxon>Flavobacteriia</taxon>
        <taxon>Flavobacteriales</taxon>
        <taxon>Flavobacteriaceae</taxon>
        <taxon>Arenibacter</taxon>
    </lineage>
</organism>
<comment type="caution">
    <text evidence="2">The sequence shown here is derived from an EMBL/GenBank/DDBJ whole genome shotgun (WGS) entry which is preliminary data.</text>
</comment>
<reference evidence="2" key="2">
    <citation type="submission" date="2020-09" db="EMBL/GenBank/DDBJ databases">
        <authorList>
            <person name="Sun Q."/>
            <person name="Kim S."/>
        </authorList>
    </citation>
    <scope>NUCLEOTIDE SEQUENCE</scope>
    <source>
        <strain evidence="2">KCTC 12113</strain>
    </source>
</reference>
<evidence type="ECO:0000313" key="3">
    <source>
        <dbReference type="Proteomes" id="UP000634668"/>
    </source>
</evidence>
<dbReference type="Proteomes" id="UP000634668">
    <property type="component" value="Unassembled WGS sequence"/>
</dbReference>
<evidence type="ECO:0000313" key="2">
    <source>
        <dbReference type="EMBL" id="GGW24551.1"/>
    </source>
</evidence>
<protein>
    <recommendedName>
        <fullName evidence="1">DUF3347 domain-containing protein</fullName>
    </recommendedName>
</protein>
<dbReference type="AlphaFoldDB" id="A0A918IP65"/>
<reference evidence="2" key="1">
    <citation type="journal article" date="2014" name="Int. J. Syst. Evol. Microbiol.">
        <title>Complete genome sequence of Corynebacterium casei LMG S-19264T (=DSM 44701T), isolated from a smear-ripened cheese.</title>
        <authorList>
            <consortium name="US DOE Joint Genome Institute (JGI-PGF)"/>
            <person name="Walter F."/>
            <person name="Albersmeier A."/>
            <person name="Kalinowski J."/>
            <person name="Ruckert C."/>
        </authorList>
    </citation>
    <scope>NUCLEOTIDE SEQUENCE</scope>
    <source>
        <strain evidence="2">KCTC 12113</strain>
    </source>
</reference>
<sequence>MRVAKFKIGVLALAVFTLGMMSCKDAKKKSSNEKVSEISPEKSIGRDSNGVELIIDNYMELKDALVGDNQELAAKAGKKLASTLSSFDTKTLEVANETEVKSILASAKESADQIGKSKITQQREHFEGLSDNLVSLVAITGAPMPLYQQFCPMYKDDKGGMWVSTVKAVKNPYFGSQMLNCGFVQKELN</sequence>
<dbReference type="EMBL" id="BMWP01000003">
    <property type="protein sequence ID" value="GGW24551.1"/>
    <property type="molecule type" value="Genomic_DNA"/>
</dbReference>
<gene>
    <name evidence="2" type="ORF">GCM10007383_06370</name>
</gene>
<keyword evidence="3" id="KW-1185">Reference proteome</keyword>
<name>A0A918IP65_9FLAO</name>